<keyword evidence="2" id="KW-1185">Reference proteome</keyword>
<gene>
    <name evidence="1" type="ORF">JRQ81_014769</name>
</gene>
<evidence type="ECO:0000313" key="1">
    <source>
        <dbReference type="EMBL" id="KAJ7332589.1"/>
    </source>
</evidence>
<protein>
    <submittedName>
        <fullName evidence="1">Uncharacterized protein</fullName>
    </submittedName>
</protein>
<dbReference type="AlphaFoldDB" id="A0A9Q0XXB4"/>
<reference evidence="1" key="1">
    <citation type="journal article" date="2023" name="DNA Res.">
        <title>Chromosome-level genome assembly of Phrynocephalus forsythii using third-generation DNA sequencing and Hi-C analysis.</title>
        <authorList>
            <person name="Qi Y."/>
            <person name="Zhao W."/>
            <person name="Zhao Y."/>
            <person name="Niu C."/>
            <person name="Cao S."/>
            <person name="Zhang Y."/>
        </authorList>
    </citation>
    <scope>NUCLEOTIDE SEQUENCE</scope>
    <source>
        <tissue evidence="1">Muscle</tissue>
    </source>
</reference>
<comment type="caution">
    <text evidence="1">The sequence shown here is derived from an EMBL/GenBank/DDBJ whole genome shotgun (WGS) entry which is preliminary data.</text>
</comment>
<sequence>MLCSFQLGENDHPAHKNVDLTLSMEDDLTILHLGIPGAMLMWSDMLKRQVWCGALNPGKVDLAQRKVIQAGGHTVTGSTGMWIHHWDIVHSDADFFWNGGVYPFRSYSLQT</sequence>
<organism evidence="1 2">
    <name type="scientific">Phrynocephalus forsythii</name>
    <dbReference type="NCBI Taxonomy" id="171643"/>
    <lineage>
        <taxon>Eukaryota</taxon>
        <taxon>Metazoa</taxon>
        <taxon>Chordata</taxon>
        <taxon>Craniata</taxon>
        <taxon>Vertebrata</taxon>
        <taxon>Euteleostomi</taxon>
        <taxon>Lepidosauria</taxon>
        <taxon>Squamata</taxon>
        <taxon>Bifurcata</taxon>
        <taxon>Unidentata</taxon>
        <taxon>Episquamata</taxon>
        <taxon>Toxicofera</taxon>
        <taxon>Iguania</taxon>
        <taxon>Acrodonta</taxon>
        <taxon>Agamidae</taxon>
        <taxon>Agaminae</taxon>
        <taxon>Phrynocephalus</taxon>
    </lineage>
</organism>
<name>A0A9Q0XXB4_9SAUR</name>
<proteinExistence type="predicted"/>
<evidence type="ECO:0000313" key="2">
    <source>
        <dbReference type="Proteomes" id="UP001142489"/>
    </source>
</evidence>
<dbReference type="Proteomes" id="UP001142489">
    <property type="component" value="Unassembled WGS sequence"/>
</dbReference>
<dbReference type="EMBL" id="JAPFRF010000005">
    <property type="protein sequence ID" value="KAJ7332589.1"/>
    <property type="molecule type" value="Genomic_DNA"/>
</dbReference>
<accession>A0A9Q0XXB4</accession>